<dbReference type="GO" id="GO:1990281">
    <property type="term" value="C:efflux pump complex"/>
    <property type="evidence" value="ECO:0007669"/>
    <property type="project" value="TreeGrafter"/>
</dbReference>
<evidence type="ECO:0000259" key="6">
    <source>
        <dbReference type="Pfam" id="PF25917"/>
    </source>
</evidence>
<dbReference type="Gene3D" id="2.40.420.20">
    <property type="match status" value="1"/>
</dbReference>
<dbReference type="Pfam" id="PF25967">
    <property type="entry name" value="RND-MFP_C"/>
    <property type="match status" value="1"/>
</dbReference>
<evidence type="ECO:0000313" key="8">
    <source>
        <dbReference type="EMBL" id="SFU62878.1"/>
    </source>
</evidence>
<sequence length="357" mass="38975">MPSSHILRFVLSPCLAACLTAGVSLEVLAQQTRVTTAVIEEAMIVEFLDVSGSVTAPRTARLSSEVEGRIAAFPVAIGERVAADQTLLTLDAEEARFEARGAAADVDEASAELDDARRRLNEARRLRESRSIADSELNQRANAVAVAEAVLRRQTATRERWESRIDRHRLTAPFAGMITARHVEIGEWASPGAALMTLVDLNRLMLDFAVPLAWYPRLETAALEVQVPGGSQWQDAEIIARVPQEDEAARQFLMRAELETSGTLLPGMAVQGRLRVPGAEGPVVPRDALLRRPDGQVSVWLAQEEDGEWRAQQRRVEIGASHDGQTAVLEGLTAGERIVVEGNERLEDGQRLALSDS</sequence>
<comment type="subcellular location">
    <subcellularLocation>
        <location evidence="1">Cell envelope</location>
    </subcellularLocation>
</comment>
<name>A0A1I7HQ65_9GAMM</name>
<keyword evidence="3" id="KW-0813">Transport</keyword>
<keyword evidence="9" id="KW-1185">Reference proteome</keyword>
<comment type="similarity">
    <text evidence="2">Belongs to the membrane fusion protein (MFP) (TC 8.A.1) family.</text>
</comment>
<evidence type="ECO:0000256" key="5">
    <source>
        <dbReference type="SAM" id="SignalP"/>
    </source>
</evidence>
<dbReference type="GO" id="GO:0015562">
    <property type="term" value="F:efflux transmembrane transporter activity"/>
    <property type="evidence" value="ECO:0007669"/>
    <property type="project" value="TreeGrafter"/>
</dbReference>
<dbReference type="Gene3D" id="2.40.30.170">
    <property type="match status" value="1"/>
</dbReference>
<dbReference type="RefSeq" id="WP_245784221.1">
    <property type="nucleotide sequence ID" value="NZ_FPBP01000005.1"/>
</dbReference>
<protein>
    <submittedName>
        <fullName evidence="8">RND family efflux transporter, MFP subunit</fullName>
    </submittedName>
</protein>
<dbReference type="STRING" id="463301.SAMN04487955_10515"/>
<dbReference type="Gene3D" id="2.40.50.100">
    <property type="match status" value="1"/>
</dbReference>
<keyword evidence="4" id="KW-0175">Coiled coil</keyword>
<dbReference type="PANTHER" id="PTHR30469">
    <property type="entry name" value="MULTIDRUG RESISTANCE PROTEIN MDTA"/>
    <property type="match status" value="1"/>
</dbReference>
<dbReference type="InterPro" id="IPR006143">
    <property type="entry name" value="RND_pump_MFP"/>
</dbReference>
<dbReference type="SUPFAM" id="SSF111369">
    <property type="entry name" value="HlyD-like secretion proteins"/>
    <property type="match status" value="1"/>
</dbReference>
<gene>
    <name evidence="8" type="ORF">SAMN04487955_10515</name>
</gene>
<evidence type="ECO:0000256" key="1">
    <source>
        <dbReference type="ARBA" id="ARBA00004196"/>
    </source>
</evidence>
<feature type="domain" description="Multidrug resistance protein MdtA-like C-terminal permuted SH3" evidence="7">
    <location>
        <begin position="283"/>
        <end position="344"/>
    </location>
</feature>
<dbReference type="NCBIfam" id="TIGR01730">
    <property type="entry name" value="RND_mfp"/>
    <property type="match status" value="1"/>
</dbReference>
<feature type="chain" id="PRO_5011791490" evidence="5">
    <location>
        <begin position="30"/>
        <end position="357"/>
    </location>
</feature>
<organism evidence="8 9">
    <name type="scientific">Halomonas korlensis</name>
    <dbReference type="NCBI Taxonomy" id="463301"/>
    <lineage>
        <taxon>Bacteria</taxon>
        <taxon>Pseudomonadati</taxon>
        <taxon>Pseudomonadota</taxon>
        <taxon>Gammaproteobacteria</taxon>
        <taxon>Oceanospirillales</taxon>
        <taxon>Halomonadaceae</taxon>
        <taxon>Halomonas</taxon>
    </lineage>
</organism>
<evidence type="ECO:0000256" key="4">
    <source>
        <dbReference type="SAM" id="Coils"/>
    </source>
</evidence>
<dbReference type="Gene3D" id="1.10.287.470">
    <property type="entry name" value="Helix hairpin bin"/>
    <property type="match status" value="1"/>
</dbReference>
<reference evidence="9" key="1">
    <citation type="submission" date="2016-10" db="EMBL/GenBank/DDBJ databases">
        <authorList>
            <person name="Varghese N."/>
            <person name="Submissions S."/>
        </authorList>
    </citation>
    <scope>NUCLEOTIDE SEQUENCE [LARGE SCALE GENOMIC DNA]</scope>
    <source>
        <strain evidence="9">CGMCC 1.6981</strain>
    </source>
</reference>
<dbReference type="Proteomes" id="UP000198693">
    <property type="component" value="Unassembled WGS sequence"/>
</dbReference>
<dbReference type="InterPro" id="IPR058625">
    <property type="entry name" value="MdtA-like_BSH"/>
</dbReference>
<proteinExistence type="inferred from homology"/>
<evidence type="ECO:0000259" key="7">
    <source>
        <dbReference type="Pfam" id="PF25967"/>
    </source>
</evidence>
<dbReference type="Pfam" id="PF25917">
    <property type="entry name" value="BSH_RND"/>
    <property type="match status" value="1"/>
</dbReference>
<dbReference type="InterPro" id="IPR058627">
    <property type="entry name" value="MdtA-like_C"/>
</dbReference>
<accession>A0A1I7HQ65</accession>
<feature type="signal peptide" evidence="5">
    <location>
        <begin position="1"/>
        <end position="29"/>
    </location>
</feature>
<feature type="coiled-coil region" evidence="4">
    <location>
        <begin position="99"/>
        <end position="126"/>
    </location>
</feature>
<dbReference type="PANTHER" id="PTHR30469:SF15">
    <property type="entry name" value="HLYD FAMILY OF SECRETION PROTEINS"/>
    <property type="match status" value="1"/>
</dbReference>
<evidence type="ECO:0000256" key="3">
    <source>
        <dbReference type="ARBA" id="ARBA00022448"/>
    </source>
</evidence>
<keyword evidence="5" id="KW-0732">Signal</keyword>
<evidence type="ECO:0000256" key="2">
    <source>
        <dbReference type="ARBA" id="ARBA00009477"/>
    </source>
</evidence>
<feature type="domain" description="Multidrug resistance protein MdtA-like barrel-sandwich hybrid" evidence="6">
    <location>
        <begin position="58"/>
        <end position="199"/>
    </location>
</feature>
<dbReference type="EMBL" id="FPBP01000005">
    <property type="protein sequence ID" value="SFU62878.1"/>
    <property type="molecule type" value="Genomic_DNA"/>
</dbReference>
<dbReference type="AlphaFoldDB" id="A0A1I7HQ65"/>
<evidence type="ECO:0000313" key="9">
    <source>
        <dbReference type="Proteomes" id="UP000198693"/>
    </source>
</evidence>